<feature type="compositionally biased region" description="Polar residues" evidence="1">
    <location>
        <begin position="78"/>
        <end position="87"/>
    </location>
</feature>
<evidence type="ECO:0000313" key="3">
    <source>
        <dbReference type="Proteomes" id="UP000886814"/>
    </source>
</evidence>
<reference evidence="2" key="2">
    <citation type="submission" date="2021-04" db="EMBL/GenBank/DDBJ databases">
        <authorList>
            <person name="Gilroy R."/>
        </authorList>
    </citation>
    <scope>NUCLEOTIDE SEQUENCE</scope>
    <source>
        <strain evidence="2">CHK195-9823</strain>
    </source>
</reference>
<dbReference type="InterPro" id="IPR024232">
    <property type="entry name" value="SpoIIIAH"/>
</dbReference>
<dbReference type="EMBL" id="DXIQ01000059">
    <property type="protein sequence ID" value="HIV39207.1"/>
    <property type="molecule type" value="Genomic_DNA"/>
</dbReference>
<dbReference type="Gene3D" id="1.10.287.4300">
    <property type="entry name" value="Stage III sporulation protein AH-like"/>
    <property type="match status" value="1"/>
</dbReference>
<evidence type="ECO:0000313" key="2">
    <source>
        <dbReference type="EMBL" id="HIV39207.1"/>
    </source>
</evidence>
<protein>
    <submittedName>
        <fullName evidence="2">SpoIIIAH-like family protein</fullName>
    </submittedName>
</protein>
<feature type="compositionally biased region" description="Low complexity" evidence="1">
    <location>
        <begin position="111"/>
        <end position="124"/>
    </location>
</feature>
<evidence type="ECO:0000256" key="1">
    <source>
        <dbReference type="SAM" id="MobiDB-lite"/>
    </source>
</evidence>
<name>A0A9D1PF62_9FIRM</name>
<gene>
    <name evidence="2" type="ORF">H9747_09480</name>
</gene>
<comment type="caution">
    <text evidence="2">The sequence shown here is derived from an EMBL/GenBank/DDBJ whole genome shotgun (WGS) entry which is preliminary data.</text>
</comment>
<dbReference type="InterPro" id="IPR038503">
    <property type="entry name" value="SpoIIIAH_sf"/>
</dbReference>
<reference evidence="2" key="1">
    <citation type="journal article" date="2021" name="PeerJ">
        <title>Extensive microbial diversity within the chicken gut microbiome revealed by metagenomics and culture.</title>
        <authorList>
            <person name="Gilroy R."/>
            <person name="Ravi A."/>
            <person name="Getino M."/>
            <person name="Pursley I."/>
            <person name="Horton D.L."/>
            <person name="Alikhan N.F."/>
            <person name="Baker D."/>
            <person name="Gharbi K."/>
            <person name="Hall N."/>
            <person name="Watson M."/>
            <person name="Adriaenssens E.M."/>
            <person name="Foster-Nyarko E."/>
            <person name="Jarju S."/>
            <person name="Secka A."/>
            <person name="Antonio M."/>
            <person name="Oren A."/>
            <person name="Chaudhuri R.R."/>
            <person name="La Ragione R."/>
            <person name="Hildebrand F."/>
            <person name="Pallen M.J."/>
        </authorList>
    </citation>
    <scope>NUCLEOTIDE SEQUENCE</scope>
    <source>
        <strain evidence="2">CHK195-9823</strain>
    </source>
</reference>
<accession>A0A9D1PF62</accession>
<proteinExistence type="predicted"/>
<dbReference type="Pfam" id="PF12685">
    <property type="entry name" value="SpoIIIAH"/>
    <property type="match status" value="1"/>
</dbReference>
<feature type="region of interest" description="Disordered" evidence="1">
    <location>
        <begin position="78"/>
        <end position="130"/>
    </location>
</feature>
<organism evidence="2 3">
    <name type="scientific">Candidatus Blautia stercorigallinarum</name>
    <dbReference type="NCBI Taxonomy" id="2838501"/>
    <lineage>
        <taxon>Bacteria</taxon>
        <taxon>Bacillati</taxon>
        <taxon>Bacillota</taxon>
        <taxon>Clostridia</taxon>
        <taxon>Lachnospirales</taxon>
        <taxon>Lachnospiraceae</taxon>
        <taxon>Blautia</taxon>
    </lineage>
</organism>
<dbReference type="AlphaFoldDB" id="A0A9D1PF62"/>
<dbReference type="Proteomes" id="UP000886814">
    <property type="component" value="Unassembled WGS sequence"/>
</dbReference>
<sequence length="257" mass="27531">MKKIFKKNQVIITALAIMIAVAGYINYSDNHLGMDSALESLGNDEEDTAAAASDTDGIVEEIDSLDYDLTDETALLEENSQASQGDQGTEADQETDASETQSQNVEAQEGTDTADASQTDTSQTETPGEAVLTGASNFAAQAKVSREQVRSANKETLLEIINNENLGDDQKQEAVNSMVNMTDMAEQEEAAELLLEAQGFSDVVVNLTGDSADVIVPQAYMEDASRAQIEDIVKRKTSVPVENIVITPLEDGTQGNE</sequence>